<reference evidence="1" key="1">
    <citation type="journal article" date="2023" name="G3 (Bethesda)">
        <title>Whole genome assembly and annotation of the endangered Caribbean coral Acropora cervicornis.</title>
        <authorList>
            <person name="Selwyn J.D."/>
            <person name="Vollmer S.V."/>
        </authorList>
    </citation>
    <scope>NUCLEOTIDE SEQUENCE</scope>
    <source>
        <strain evidence="1">K2</strain>
    </source>
</reference>
<evidence type="ECO:0000313" key="2">
    <source>
        <dbReference type="Proteomes" id="UP001249851"/>
    </source>
</evidence>
<sequence length="112" mass="11982">MTEDIALSENSQSLCLKRAADDGIGSTDLSERAERVVSPRLTARSERQTWSLKGFSRPGHGNYGQFSYVQPLQVGTSDTTQLDCGVAINTAGFGCDAESSMLGFTVMANSLN</sequence>
<accession>A0AAD9UWT7</accession>
<organism evidence="1 2">
    <name type="scientific">Acropora cervicornis</name>
    <name type="common">Staghorn coral</name>
    <dbReference type="NCBI Taxonomy" id="6130"/>
    <lineage>
        <taxon>Eukaryota</taxon>
        <taxon>Metazoa</taxon>
        <taxon>Cnidaria</taxon>
        <taxon>Anthozoa</taxon>
        <taxon>Hexacorallia</taxon>
        <taxon>Scleractinia</taxon>
        <taxon>Astrocoeniina</taxon>
        <taxon>Acroporidae</taxon>
        <taxon>Acropora</taxon>
    </lineage>
</organism>
<keyword evidence="2" id="KW-1185">Reference proteome</keyword>
<protein>
    <submittedName>
        <fullName evidence="1">Uncharacterized protein</fullName>
    </submittedName>
</protein>
<gene>
    <name evidence="1" type="ORF">P5673_025802</name>
</gene>
<comment type="caution">
    <text evidence="1">The sequence shown here is derived from an EMBL/GenBank/DDBJ whole genome shotgun (WGS) entry which is preliminary data.</text>
</comment>
<proteinExistence type="predicted"/>
<dbReference type="EMBL" id="JARQWQ010000082">
    <property type="protein sequence ID" value="KAK2552856.1"/>
    <property type="molecule type" value="Genomic_DNA"/>
</dbReference>
<reference evidence="1" key="2">
    <citation type="journal article" date="2023" name="Science">
        <title>Genomic signatures of disease resistance in endangered staghorn corals.</title>
        <authorList>
            <person name="Vollmer S.V."/>
            <person name="Selwyn J.D."/>
            <person name="Despard B.A."/>
            <person name="Roesel C.L."/>
        </authorList>
    </citation>
    <scope>NUCLEOTIDE SEQUENCE</scope>
    <source>
        <strain evidence="1">K2</strain>
    </source>
</reference>
<dbReference type="Proteomes" id="UP001249851">
    <property type="component" value="Unassembled WGS sequence"/>
</dbReference>
<name>A0AAD9UWT7_ACRCE</name>
<dbReference type="AlphaFoldDB" id="A0AAD9UWT7"/>
<evidence type="ECO:0000313" key="1">
    <source>
        <dbReference type="EMBL" id="KAK2552856.1"/>
    </source>
</evidence>